<organism evidence="2 3">
    <name type="scientific">Stakelama sediminis</name>
    <dbReference type="NCBI Taxonomy" id="463200"/>
    <lineage>
        <taxon>Bacteria</taxon>
        <taxon>Pseudomonadati</taxon>
        <taxon>Pseudomonadota</taxon>
        <taxon>Alphaproteobacteria</taxon>
        <taxon>Sphingomonadales</taxon>
        <taxon>Sphingomonadaceae</taxon>
        <taxon>Stakelama</taxon>
    </lineage>
</organism>
<dbReference type="AlphaFoldDB" id="A0A840YXR1"/>
<proteinExistence type="predicted"/>
<feature type="transmembrane region" description="Helical" evidence="1">
    <location>
        <begin position="26"/>
        <end position="52"/>
    </location>
</feature>
<keyword evidence="1" id="KW-0812">Transmembrane</keyword>
<dbReference type="Proteomes" id="UP000554342">
    <property type="component" value="Unassembled WGS sequence"/>
</dbReference>
<dbReference type="EMBL" id="JACIJI010000001">
    <property type="protein sequence ID" value="MBB5718320.1"/>
    <property type="molecule type" value="Genomic_DNA"/>
</dbReference>
<protein>
    <submittedName>
        <fullName evidence="2">Uncharacterized protein</fullName>
    </submittedName>
</protein>
<feature type="transmembrane region" description="Helical" evidence="1">
    <location>
        <begin position="64"/>
        <end position="84"/>
    </location>
</feature>
<evidence type="ECO:0000313" key="3">
    <source>
        <dbReference type="Proteomes" id="UP000554342"/>
    </source>
</evidence>
<sequence>MIVTVPLAAVNLIWPLTGHLDIFGSIYLATLPLLMAFGLVFLSSVFVGLPAAAILKLLSAESAITYQSIGATVGFLVTLIGLLAIDATAGFWMCILGVLAGGVTARTWWRSAHA</sequence>
<keyword evidence="1" id="KW-1133">Transmembrane helix</keyword>
<gene>
    <name evidence="2" type="ORF">FHR23_001227</name>
</gene>
<dbReference type="RefSeq" id="WP_345574684.1">
    <property type="nucleotide sequence ID" value="NZ_BAABIF010000004.1"/>
</dbReference>
<keyword evidence="3" id="KW-1185">Reference proteome</keyword>
<reference evidence="2 3" key="1">
    <citation type="submission" date="2020-08" db="EMBL/GenBank/DDBJ databases">
        <title>Genomic Encyclopedia of Type Strains, Phase IV (KMG-IV): sequencing the most valuable type-strain genomes for metagenomic binning, comparative biology and taxonomic classification.</title>
        <authorList>
            <person name="Goeker M."/>
        </authorList>
    </citation>
    <scope>NUCLEOTIDE SEQUENCE [LARGE SCALE GENOMIC DNA]</scope>
    <source>
        <strain evidence="2 3">DSM 27203</strain>
    </source>
</reference>
<name>A0A840YXR1_9SPHN</name>
<keyword evidence="1" id="KW-0472">Membrane</keyword>
<evidence type="ECO:0000313" key="2">
    <source>
        <dbReference type="EMBL" id="MBB5718320.1"/>
    </source>
</evidence>
<comment type="caution">
    <text evidence="2">The sequence shown here is derived from an EMBL/GenBank/DDBJ whole genome shotgun (WGS) entry which is preliminary data.</text>
</comment>
<evidence type="ECO:0000256" key="1">
    <source>
        <dbReference type="SAM" id="Phobius"/>
    </source>
</evidence>
<accession>A0A840YXR1</accession>
<feature type="transmembrane region" description="Helical" evidence="1">
    <location>
        <begin position="90"/>
        <end position="109"/>
    </location>
</feature>